<proteinExistence type="predicted"/>
<dbReference type="Gene3D" id="3.40.1440.10">
    <property type="entry name" value="GIY-YIG endonuclease"/>
    <property type="match status" value="1"/>
</dbReference>
<name>A0A845A7J5_9SPHN</name>
<organism evidence="1 2">
    <name type="scientific">Altericroceibacterium indicum</name>
    <dbReference type="NCBI Taxonomy" id="374177"/>
    <lineage>
        <taxon>Bacteria</taxon>
        <taxon>Pseudomonadati</taxon>
        <taxon>Pseudomonadota</taxon>
        <taxon>Alphaproteobacteria</taxon>
        <taxon>Sphingomonadales</taxon>
        <taxon>Erythrobacteraceae</taxon>
        <taxon>Altericroceibacterium</taxon>
    </lineage>
</organism>
<evidence type="ECO:0000313" key="1">
    <source>
        <dbReference type="EMBL" id="MXP24785.1"/>
    </source>
</evidence>
<keyword evidence="2" id="KW-1185">Reference proteome</keyword>
<dbReference type="InterPro" id="IPR035901">
    <property type="entry name" value="GIY-YIG_endonuc_sf"/>
</dbReference>
<gene>
    <name evidence="1" type="ORF">GRI39_01825</name>
</gene>
<dbReference type="OrthoDB" id="7270972at2"/>
<protein>
    <submittedName>
        <fullName evidence="1">GIY-YIG nuclease family protein</fullName>
    </submittedName>
</protein>
<dbReference type="Proteomes" id="UP000460561">
    <property type="component" value="Unassembled WGS sequence"/>
</dbReference>
<comment type="caution">
    <text evidence="1">The sequence shown here is derived from an EMBL/GenBank/DDBJ whole genome shotgun (WGS) entry which is preliminary data.</text>
</comment>
<dbReference type="SUPFAM" id="SSF82771">
    <property type="entry name" value="GIY-YIG endonuclease"/>
    <property type="match status" value="1"/>
</dbReference>
<dbReference type="CDD" id="cd10451">
    <property type="entry name" value="GIY-YIG_LuxR_like"/>
    <property type="match status" value="1"/>
</dbReference>
<dbReference type="EMBL" id="WTYQ01000001">
    <property type="protein sequence ID" value="MXP24785.1"/>
    <property type="molecule type" value="Genomic_DNA"/>
</dbReference>
<dbReference type="RefSeq" id="WP_160737982.1">
    <property type="nucleotide sequence ID" value="NZ_WTYQ01000001.1"/>
</dbReference>
<accession>A0A845A7J5</accession>
<dbReference type="AlphaFoldDB" id="A0A845A7J5"/>
<sequence>MKHSDRREALAAYKERKVQAGIYAVCCATTGERWFGKAPDLATIQNRLWFTLRQGSNPHRSLQEAWAKHGADVFSFEVVERFEEKDLKLGRERILKRQLDHWVESSGGRAI</sequence>
<reference evidence="1 2" key="1">
    <citation type="submission" date="2019-12" db="EMBL/GenBank/DDBJ databases">
        <title>Genomic-based taxomic classification of the family Erythrobacteraceae.</title>
        <authorList>
            <person name="Xu L."/>
        </authorList>
    </citation>
    <scope>NUCLEOTIDE SEQUENCE [LARGE SCALE GENOMIC DNA]</scope>
    <source>
        <strain evidence="1 2">DSM 18604</strain>
    </source>
</reference>
<evidence type="ECO:0000313" key="2">
    <source>
        <dbReference type="Proteomes" id="UP000460561"/>
    </source>
</evidence>